<evidence type="ECO:0008006" key="4">
    <source>
        <dbReference type="Google" id="ProtNLM"/>
    </source>
</evidence>
<feature type="transmembrane region" description="Helical" evidence="1">
    <location>
        <begin position="36"/>
        <end position="62"/>
    </location>
</feature>
<evidence type="ECO:0000256" key="1">
    <source>
        <dbReference type="SAM" id="Phobius"/>
    </source>
</evidence>
<proteinExistence type="predicted"/>
<reference evidence="2" key="1">
    <citation type="submission" date="2021-03" db="EMBL/GenBank/DDBJ databases">
        <title>Fibrella sp. HMF5335 genome sequencing and assembly.</title>
        <authorList>
            <person name="Kang H."/>
            <person name="Kim H."/>
            <person name="Bae S."/>
            <person name="Joh K."/>
        </authorList>
    </citation>
    <scope>NUCLEOTIDE SEQUENCE</scope>
    <source>
        <strain evidence="2">HMF5335</strain>
    </source>
</reference>
<accession>A0A939GG03</accession>
<name>A0A939GG03_9BACT</name>
<keyword evidence="1" id="KW-0472">Membrane</keyword>
<dbReference type="RefSeq" id="WP_207363584.1">
    <property type="nucleotide sequence ID" value="NZ_JAFMYV010000002.1"/>
</dbReference>
<keyword evidence="3" id="KW-1185">Reference proteome</keyword>
<sequence length="128" mass="14742">MAPKAIPEIDVWKANVAIAAGLLALHIFTKNHYIGYLYGAFGLIALLFVIPYLSRFIAWVWFKLAEVLGFINTRVLLTVIFFVFLMPVALLYRLRNKNLLNRRNGKGLNTLFKDRSHQYDAADLENVW</sequence>
<dbReference type="Proteomes" id="UP000664034">
    <property type="component" value="Unassembled WGS sequence"/>
</dbReference>
<comment type="caution">
    <text evidence="2">The sequence shown here is derived from an EMBL/GenBank/DDBJ whole genome shotgun (WGS) entry which is preliminary data.</text>
</comment>
<dbReference type="EMBL" id="JAFMYV010000002">
    <property type="protein sequence ID" value="MBO0936036.1"/>
    <property type="molecule type" value="Genomic_DNA"/>
</dbReference>
<organism evidence="2 3">
    <name type="scientific">Fibrella rubiginis</name>
    <dbReference type="NCBI Taxonomy" id="2817060"/>
    <lineage>
        <taxon>Bacteria</taxon>
        <taxon>Pseudomonadati</taxon>
        <taxon>Bacteroidota</taxon>
        <taxon>Cytophagia</taxon>
        <taxon>Cytophagales</taxon>
        <taxon>Spirosomataceae</taxon>
        <taxon>Fibrella</taxon>
    </lineage>
</organism>
<gene>
    <name evidence="2" type="ORF">J2I47_05705</name>
</gene>
<dbReference type="AlphaFoldDB" id="A0A939GG03"/>
<protein>
    <recommendedName>
        <fullName evidence="4">SxtJ</fullName>
    </recommendedName>
</protein>
<evidence type="ECO:0000313" key="2">
    <source>
        <dbReference type="EMBL" id="MBO0936036.1"/>
    </source>
</evidence>
<evidence type="ECO:0000313" key="3">
    <source>
        <dbReference type="Proteomes" id="UP000664034"/>
    </source>
</evidence>
<keyword evidence="1" id="KW-0812">Transmembrane</keyword>
<keyword evidence="1" id="KW-1133">Transmembrane helix</keyword>
<feature type="transmembrane region" description="Helical" evidence="1">
    <location>
        <begin position="74"/>
        <end position="94"/>
    </location>
</feature>